<dbReference type="InterPro" id="IPR052515">
    <property type="entry name" value="Gfo/Idh/MocA_Oxidoreductase"/>
</dbReference>
<accession>A0A926Q0T5</accession>
<dbReference type="RefSeq" id="WP_187964369.1">
    <property type="nucleotide sequence ID" value="NZ_JACVDC010000007.1"/>
</dbReference>
<name>A0A926Q0T5_9FLAO</name>
<feature type="domain" description="GFO/IDH/MocA-like oxidoreductase" evidence="2">
    <location>
        <begin position="132"/>
        <end position="256"/>
    </location>
</feature>
<dbReference type="InterPro" id="IPR036291">
    <property type="entry name" value="NAD(P)-bd_dom_sf"/>
</dbReference>
<organism evidence="3 4">
    <name type="scientific">Sinomicrobium weinanense</name>
    <dbReference type="NCBI Taxonomy" id="2842200"/>
    <lineage>
        <taxon>Bacteria</taxon>
        <taxon>Pseudomonadati</taxon>
        <taxon>Bacteroidota</taxon>
        <taxon>Flavobacteriia</taxon>
        <taxon>Flavobacteriales</taxon>
        <taxon>Flavobacteriaceae</taxon>
        <taxon>Sinomicrobium</taxon>
    </lineage>
</organism>
<reference evidence="3 4" key="1">
    <citation type="submission" date="2020-09" db="EMBL/GenBank/DDBJ databases">
        <title>Sinomicrobium weinanense sp. nov., a halophilic bacteria isolated from saline-alkali soil.</title>
        <authorList>
            <person name="Wu P."/>
            <person name="Ren H."/>
            <person name="Mei Y."/>
            <person name="Liang Y."/>
            <person name="Chen Z."/>
        </authorList>
    </citation>
    <scope>NUCLEOTIDE SEQUENCE [LARGE SCALE GENOMIC DNA]</scope>
    <source>
        <strain evidence="3 4">FJxs</strain>
    </source>
</reference>
<dbReference type="InterPro" id="IPR000683">
    <property type="entry name" value="Gfo/Idh/MocA-like_OxRdtase_N"/>
</dbReference>
<protein>
    <submittedName>
        <fullName evidence="3">Gfo/Idh/MocA family oxidoreductase</fullName>
    </submittedName>
</protein>
<dbReference type="EMBL" id="JACVDC010000007">
    <property type="protein sequence ID" value="MBC9795217.1"/>
    <property type="molecule type" value="Genomic_DNA"/>
</dbReference>
<evidence type="ECO:0000259" key="1">
    <source>
        <dbReference type="Pfam" id="PF01408"/>
    </source>
</evidence>
<evidence type="ECO:0000313" key="3">
    <source>
        <dbReference type="EMBL" id="MBC9795217.1"/>
    </source>
</evidence>
<dbReference type="Pfam" id="PF22725">
    <property type="entry name" value="GFO_IDH_MocA_C3"/>
    <property type="match status" value="1"/>
</dbReference>
<dbReference type="Gene3D" id="3.30.360.10">
    <property type="entry name" value="Dihydrodipicolinate Reductase, domain 2"/>
    <property type="match status" value="1"/>
</dbReference>
<dbReference type="SUPFAM" id="SSF51735">
    <property type="entry name" value="NAD(P)-binding Rossmann-fold domains"/>
    <property type="match status" value="1"/>
</dbReference>
<proteinExistence type="predicted"/>
<dbReference type="Proteomes" id="UP000653730">
    <property type="component" value="Unassembled WGS sequence"/>
</dbReference>
<dbReference type="PANTHER" id="PTHR43249">
    <property type="entry name" value="UDP-N-ACETYL-2-AMINO-2-DEOXY-D-GLUCURONATE OXIDASE"/>
    <property type="match status" value="1"/>
</dbReference>
<keyword evidence="4" id="KW-1185">Reference proteome</keyword>
<dbReference type="AlphaFoldDB" id="A0A926Q0T5"/>
<evidence type="ECO:0000313" key="4">
    <source>
        <dbReference type="Proteomes" id="UP000653730"/>
    </source>
</evidence>
<sequence>MHRTKIGFGIIGTGAIASHHVKSIRELEDCKLVAVCSSTPERAEEASEKFGVPAYFNLDDFLLREDIDIVSVCTQSGKHMEPIIAAARAGKHIITEKPLEVSPERANRIISVCRSQGVKLCVIFQNRFNPAYLRLKQAVDQGALGRLILGNAYIKWYRDGEYYKSSNWKGTLKGDGGAALINQGIHTIDLLLDIMKDVKSVFGKVKTMVHDIQGEDIGIAMLEFKNGAVGTIEGSTALYPGYKERLEIYGEKGSIVYEGGKIVRWDLKNGENIAKDFTENSSSGASDPMSVDYRLHMAQIKEMVYAVCNDREPLVHGETAMKSLELISAIYKSSDEEKIIKFK</sequence>
<dbReference type="InterPro" id="IPR055170">
    <property type="entry name" value="GFO_IDH_MocA-like_dom"/>
</dbReference>
<evidence type="ECO:0000259" key="2">
    <source>
        <dbReference type="Pfam" id="PF22725"/>
    </source>
</evidence>
<dbReference type="SUPFAM" id="SSF55347">
    <property type="entry name" value="Glyceraldehyde-3-phosphate dehydrogenase-like, C-terminal domain"/>
    <property type="match status" value="1"/>
</dbReference>
<comment type="caution">
    <text evidence="3">The sequence shown here is derived from an EMBL/GenBank/DDBJ whole genome shotgun (WGS) entry which is preliminary data.</text>
</comment>
<gene>
    <name evidence="3" type="ORF">IBL28_04510</name>
</gene>
<dbReference type="Gene3D" id="3.40.50.720">
    <property type="entry name" value="NAD(P)-binding Rossmann-like Domain"/>
    <property type="match status" value="1"/>
</dbReference>
<dbReference type="GO" id="GO:0000166">
    <property type="term" value="F:nucleotide binding"/>
    <property type="evidence" value="ECO:0007669"/>
    <property type="project" value="InterPro"/>
</dbReference>
<feature type="domain" description="Gfo/Idh/MocA-like oxidoreductase N-terminal" evidence="1">
    <location>
        <begin position="7"/>
        <end position="123"/>
    </location>
</feature>
<dbReference type="PANTHER" id="PTHR43249:SF1">
    <property type="entry name" value="D-GLUCOSIDE 3-DEHYDROGENASE"/>
    <property type="match status" value="1"/>
</dbReference>
<dbReference type="Pfam" id="PF01408">
    <property type="entry name" value="GFO_IDH_MocA"/>
    <property type="match status" value="1"/>
</dbReference>